<dbReference type="InterPro" id="IPR007163">
    <property type="entry name" value="VCA0040-like"/>
</dbReference>
<protein>
    <submittedName>
        <fullName evidence="2">DUF368 domain-containing protein</fullName>
    </submittedName>
</protein>
<feature type="transmembrane region" description="Helical" evidence="1">
    <location>
        <begin position="277"/>
        <end position="298"/>
    </location>
</feature>
<dbReference type="Proteomes" id="UP001310022">
    <property type="component" value="Unassembled WGS sequence"/>
</dbReference>
<evidence type="ECO:0000256" key="1">
    <source>
        <dbReference type="SAM" id="Phobius"/>
    </source>
</evidence>
<feature type="transmembrane region" description="Helical" evidence="1">
    <location>
        <begin position="151"/>
        <end position="180"/>
    </location>
</feature>
<feature type="transmembrane region" description="Helical" evidence="1">
    <location>
        <begin position="192"/>
        <end position="215"/>
    </location>
</feature>
<dbReference type="PANTHER" id="PTHR37308">
    <property type="entry name" value="INTEGRAL MEMBRANE PROTEIN"/>
    <property type="match status" value="1"/>
</dbReference>
<dbReference type="AlphaFoldDB" id="A0AAN4W0L0"/>
<dbReference type="Pfam" id="PF04018">
    <property type="entry name" value="VCA0040-like"/>
    <property type="match status" value="1"/>
</dbReference>
<accession>A0AAN4W0L0</accession>
<keyword evidence="1" id="KW-0812">Transmembrane</keyword>
<feature type="transmembrane region" description="Helical" evidence="1">
    <location>
        <begin position="97"/>
        <end position="114"/>
    </location>
</feature>
<gene>
    <name evidence="2" type="ORF">PEDI_26690</name>
</gene>
<dbReference type="RefSeq" id="WP_338237477.1">
    <property type="nucleotide sequence ID" value="NZ_BQKE01000001.1"/>
</dbReference>
<sequence length="306" mass="33229">MKSYFTLFLKGMGMGAADVVPGVSGGTIAFITGIYETLINSIKSVDATAIRLLFKLDIKGFWNHINGTFLLILFAGIATSVISLAKVITYLLGNHPIPIWSFFFGLIIISAILVSKQIRNWNWKVLLSGILGILTAYLVTVATPTETPEGYGYIFLSGAIAICAMILPGISGSFLLLILGKYEFILNAIKDFKLDVIAVFGMGCILGLGLFSRFISWLLAKYHDLAVALLAGFMIGSLNKVWPWKAVLSFRTNSHGEQVPLITKNILPSTYEGEPQTIIAIACIFGAIAFVYGLDYVAARGKAKLK</sequence>
<comment type="caution">
    <text evidence="2">The sequence shown here is derived from an EMBL/GenBank/DDBJ whole genome shotgun (WGS) entry which is preliminary data.</text>
</comment>
<reference evidence="2 3" key="1">
    <citation type="submission" date="2021-12" db="EMBL/GenBank/DDBJ databases">
        <title>Genome sequencing of bacteria with rrn-lacking chromosome and rrn-plasmid.</title>
        <authorList>
            <person name="Anda M."/>
            <person name="Iwasaki W."/>
        </authorList>
    </citation>
    <scope>NUCLEOTIDE SEQUENCE [LARGE SCALE GENOMIC DNA]</scope>
    <source>
        <strain evidence="2 3">NBRC 15940</strain>
    </source>
</reference>
<proteinExistence type="predicted"/>
<organism evidence="2 3">
    <name type="scientific">Persicobacter diffluens</name>
    <dbReference type="NCBI Taxonomy" id="981"/>
    <lineage>
        <taxon>Bacteria</taxon>
        <taxon>Pseudomonadati</taxon>
        <taxon>Bacteroidota</taxon>
        <taxon>Cytophagia</taxon>
        <taxon>Cytophagales</taxon>
        <taxon>Persicobacteraceae</taxon>
        <taxon>Persicobacter</taxon>
    </lineage>
</organism>
<feature type="transmembrane region" description="Helical" evidence="1">
    <location>
        <begin position="69"/>
        <end position="91"/>
    </location>
</feature>
<evidence type="ECO:0000313" key="2">
    <source>
        <dbReference type="EMBL" id="GJM62117.1"/>
    </source>
</evidence>
<keyword evidence="1" id="KW-0472">Membrane</keyword>
<feature type="transmembrane region" description="Helical" evidence="1">
    <location>
        <begin position="121"/>
        <end position="139"/>
    </location>
</feature>
<keyword evidence="1" id="KW-1133">Transmembrane helix</keyword>
<keyword evidence="3" id="KW-1185">Reference proteome</keyword>
<evidence type="ECO:0000313" key="3">
    <source>
        <dbReference type="Proteomes" id="UP001310022"/>
    </source>
</evidence>
<dbReference type="EMBL" id="BQKE01000001">
    <property type="protein sequence ID" value="GJM62117.1"/>
    <property type="molecule type" value="Genomic_DNA"/>
</dbReference>
<dbReference type="PANTHER" id="PTHR37308:SF1">
    <property type="entry name" value="POLYPRENYL-PHOSPHATE TRANSPORTER"/>
    <property type="match status" value="1"/>
</dbReference>
<name>A0AAN4W0L0_9BACT</name>